<proteinExistence type="predicted"/>
<dbReference type="InterPro" id="IPR039008">
    <property type="entry name" value="IF_rod_dom"/>
</dbReference>
<dbReference type="GO" id="GO:0005654">
    <property type="term" value="C:nucleoplasm"/>
    <property type="evidence" value="ECO:0007669"/>
    <property type="project" value="UniProtKB-SubCell"/>
</dbReference>
<accession>A0A3P9KM77</accession>
<keyword evidence="7 13" id="KW-0175">Coiled coil</keyword>
<evidence type="ECO:0000256" key="7">
    <source>
        <dbReference type="ARBA" id="ARBA00023054"/>
    </source>
</evidence>
<dbReference type="PROSITE" id="PS51842">
    <property type="entry name" value="IF_ROD_2"/>
    <property type="match status" value="1"/>
</dbReference>
<dbReference type="SMART" id="SM01391">
    <property type="entry name" value="Filament"/>
    <property type="match status" value="1"/>
</dbReference>
<keyword evidence="4" id="KW-0963">Cytoplasm</keyword>
<dbReference type="PANTHER" id="PTHR45616:SF26">
    <property type="entry name" value="KERATIN, TYPE II CYTOSKELETAL 8"/>
    <property type="match status" value="1"/>
</dbReference>
<dbReference type="Gene3D" id="1.20.5.170">
    <property type="match status" value="1"/>
</dbReference>
<name>A0A3P9KM77_ORYLA</name>
<evidence type="ECO:0000256" key="4">
    <source>
        <dbReference type="ARBA" id="ARBA00022490"/>
    </source>
</evidence>
<keyword evidence="5" id="KW-0416">Keratin</keyword>
<dbReference type="PANTHER" id="PTHR45616">
    <property type="entry name" value="GATA-TYPE DOMAIN-CONTAINING PROTEIN"/>
    <property type="match status" value="1"/>
</dbReference>
<evidence type="ECO:0000256" key="11">
    <source>
        <dbReference type="ARBA" id="ARBA00042886"/>
    </source>
</evidence>
<evidence type="ECO:0000259" key="14">
    <source>
        <dbReference type="PROSITE" id="PS51842"/>
    </source>
</evidence>
<feature type="domain" description="IF rod" evidence="14">
    <location>
        <begin position="1"/>
        <end position="366"/>
    </location>
</feature>
<evidence type="ECO:0000256" key="9">
    <source>
        <dbReference type="ARBA" id="ARBA00037766"/>
    </source>
</evidence>
<evidence type="ECO:0000256" key="6">
    <source>
        <dbReference type="ARBA" id="ARBA00022754"/>
    </source>
</evidence>
<dbReference type="Pfam" id="PF00038">
    <property type="entry name" value="Filament"/>
    <property type="match status" value="1"/>
</dbReference>
<reference key="1">
    <citation type="journal article" date="2007" name="Nature">
        <title>The medaka draft genome and insights into vertebrate genome evolution.</title>
        <authorList>
            <person name="Kasahara M."/>
            <person name="Naruse K."/>
            <person name="Sasaki S."/>
            <person name="Nakatani Y."/>
            <person name="Qu W."/>
            <person name="Ahsan B."/>
            <person name="Yamada T."/>
            <person name="Nagayasu Y."/>
            <person name="Doi K."/>
            <person name="Kasai Y."/>
            <person name="Jindo T."/>
            <person name="Kobayashi D."/>
            <person name="Shimada A."/>
            <person name="Toyoda A."/>
            <person name="Kuroki Y."/>
            <person name="Fujiyama A."/>
            <person name="Sasaki T."/>
            <person name="Shimizu A."/>
            <person name="Asakawa S."/>
            <person name="Shimizu N."/>
            <person name="Hashimoto S."/>
            <person name="Yang J."/>
            <person name="Lee Y."/>
            <person name="Matsushima K."/>
            <person name="Sugano S."/>
            <person name="Sakaizumi M."/>
            <person name="Narita T."/>
            <person name="Ohishi K."/>
            <person name="Haga S."/>
            <person name="Ohta F."/>
            <person name="Nomoto H."/>
            <person name="Nogata K."/>
            <person name="Morishita T."/>
            <person name="Endo T."/>
            <person name="Shin-I T."/>
            <person name="Takeda H."/>
            <person name="Morishita S."/>
            <person name="Kohara Y."/>
        </authorList>
    </citation>
    <scope>NUCLEOTIDE SEQUENCE [LARGE SCALE GENOMIC DNA]</scope>
    <source>
        <strain>Hd-rR</strain>
    </source>
</reference>
<dbReference type="GO" id="GO:0005737">
    <property type="term" value="C:cytoplasm"/>
    <property type="evidence" value="ECO:0007669"/>
    <property type="project" value="UniProtKB-SubCell"/>
</dbReference>
<evidence type="ECO:0000313" key="16">
    <source>
        <dbReference type="Proteomes" id="UP000265180"/>
    </source>
</evidence>
<comment type="subcellular location">
    <subcellularLocation>
        <location evidence="2">Cytoplasm</location>
    </subcellularLocation>
    <subcellularLocation>
        <location evidence="1">Nucleus matrix</location>
    </subcellularLocation>
    <subcellularLocation>
        <location evidence="3">Nucleus</location>
        <location evidence="3">Nucleoplasm</location>
    </subcellularLocation>
</comment>
<dbReference type="GO" id="GO:0005882">
    <property type="term" value="C:intermediate filament"/>
    <property type="evidence" value="ECO:0007669"/>
    <property type="project" value="UniProtKB-KW"/>
</dbReference>
<evidence type="ECO:0000256" key="13">
    <source>
        <dbReference type="SAM" id="Coils"/>
    </source>
</evidence>
<dbReference type="SUPFAM" id="SSF64593">
    <property type="entry name" value="Intermediate filament protein, coiled coil region"/>
    <property type="match status" value="1"/>
</dbReference>
<evidence type="ECO:0000313" key="15">
    <source>
        <dbReference type="Ensembl" id="ENSORLP00020009476.1"/>
    </source>
</evidence>
<evidence type="ECO:0000256" key="2">
    <source>
        <dbReference type="ARBA" id="ARBA00004496"/>
    </source>
</evidence>
<reference evidence="15" key="3">
    <citation type="submission" date="2025-08" db="UniProtKB">
        <authorList>
            <consortium name="Ensembl"/>
        </authorList>
    </citation>
    <scope>IDENTIFICATION</scope>
    <source>
        <strain evidence="15">HNI</strain>
    </source>
</reference>
<evidence type="ECO:0000256" key="1">
    <source>
        <dbReference type="ARBA" id="ARBA00004109"/>
    </source>
</evidence>
<reference evidence="15" key="4">
    <citation type="submission" date="2025-09" db="UniProtKB">
        <authorList>
            <consortium name="Ensembl"/>
        </authorList>
    </citation>
    <scope>IDENTIFICATION</scope>
    <source>
        <strain evidence="15">HNI</strain>
    </source>
</reference>
<dbReference type="Proteomes" id="UP000265180">
    <property type="component" value="Chromosome 2"/>
</dbReference>
<organism evidence="15 16">
    <name type="scientific">Oryzias latipes</name>
    <name type="common">Japanese rice fish</name>
    <name type="synonym">Japanese killifish</name>
    <dbReference type="NCBI Taxonomy" id="8090"/>
    <lineage>
        <taxon>Eukaryota</taxon>
        <taxon>Metazoa</taxon>
        <taxon>Chordata</taxon>
        <taxon>Craniata</taxon>
        <taxon>Vertebrata</taxon>
        <taxon>Euteleostomi</taxon>
        <taxon>Actinopterygii</taxon>
        <taxon>Neopterygii</taxon>
        <taxon>Teleostei</taxon>
        <taxon>Neoteleostei</taxon>
        <taxon>Acanthomorphata</taxon>
        <taxon>Ovalentaria</taxon>
        <taxon>Atherinomorphae</taxon>
        <taxon>Beloniformes</taxon>
        <taxon>Adrianichthyidae</taxon>
        <taxon>Oryziinae</taxon>
        <taxon>Oryzias</taxon>
    </lineage>
</organism>
<evidence type="ECO:0000256" key="12">
    <source>
        <dbReference type="ARBA" id="ARBA00042964"/>
    </source>
</evidence>
<dbReference type="GO" id="GO:0016363">
    <property type="term" value="C:nuclear matrix"/>
    <property type="evidence" value="ECO:0007669"/>
    <property type="project" value="UniProtKB-SubCell"/>
</dbReference>
<evidence type="ECO:0000256" key="10">
    <source>
        <dbReference type="ARBA" id="ARBA00039429"/>
    </source>
</evidence>
<evidence type="ECO:0000256" key="5">
    <source>
        <dbReference type="ARBA" id="ARBA00022744"/>
    </source>
</evidence>
<protein>
    <recommendedName>
        <fullName evidence="10">Keratin, type II cytoskeletal 8</fullName>
    </recommendedName>
    <alternativeName>
        <fullName evidence="12">Cytokeratin-8</fullName>
    </alternativeName>
    <alternativeName>
        <fullName evidence="11">Keratin-8</fullName>
    </alternativeName>
</protein>
<feature type="coiled-coil region" evidence="13">
    <location>
        <begin position="81"/>
        <end position="164"/>
    </location>
</feature>
<dbReference type="Ensembl" id="ENSORLT00020030927.1">
    <property type="protein sequence ID" value="ENSORLP00020009476.1"/>
    <property type="gene ID" value="ENSORLG00020010403.1"/>
</dbReference>
<keyword evidence="6" id="KW-0403">Intermediate filament</keyword>
<dbReference type="Gene3D" id="1.20.5.1160">
    <property type="entry name" value="Vasodilator-stimulated phosphoprotein"/>
    <property type="match status" value="1"/>
</dbReference>
<dbReference type="Gene3D" id="1.20.5.500">
    <property type="entry name" value="Single helix bin"/>
    <property type="match status" value="1"/>
</dbReference>
<comment type="function">
    <text evidence="9">Together with KRT19, helps to link the contractile apparatus to dystrophin at the costameres of striated muscle.</text>
</comment>
<dbReference type="AlphaFoldDB" id="A0A3P9KM77"/>
<sequence length="392" mass="45719">METPVLIKAGETFRRTSPVQTDLTCSDGPHLFRRTSPVQMELTRVSESVIMSSSNHFTEIKRDKDGMKEGNDQFLIVISQVIQCETENKKLEEKLKILKGRDVHTWNVDEIVRRAKEELEQQLHAFLKDQEKLKEELSVQMNELEDTRRRYEEEKKKRSEEKNKFITSKKALEHEWLIIADLMVEKRVLNNKLNFLRAGFNEELKELESKVQNEKRVISDTHKRSLDLENIIKSLEAHYAAIADRTKQEVDRLNRKKIDALRQTSSQHEQKAHKIKGEMILLRKSITELQTKLEVQQTKEKELEIDLKQEGGDDAEITGLEEELKKKRDSLTLQVREHQKLLNIKLGLDLEIATYGGLLENEEKGLKHIHTGENLSVFGLSVYTQQKCSQHH</sequence>
<reference evidence="15 16" key="2">
    <citation type="submission" date="2017-04" db="EMBL/GenBank/DDBJ databases">
        <title>CpG methylation of centromeres and impact of large insertions on vertebrate speciation.</title>
        <authorList>
            <person name="Ichikawa K."/>
            <person name="Yoshimura J."/>
            <person name="Morishita S."/>
        </authorList>
    </citation>
    <scope>NUCLEOTIDE SEQUENCE</scope>
    <source>
        <strain evidence="15 16">HNI</strain>
    </source>
</reference>
<evidence type="ECO:0000256" key="8">
    <source>
        <dbReference type="ARBA" id="ARBA00023242"/>
    </source>
</evidence>
<feature type="coiled-coil region" evidence="13">
    <location>
        <begin position="190"/>
        <end position="341"/>
    </location>
</feature>
<evidence type="ECO:0000256" key="3">
    <source>
        <dbReference type="ARBA" id="ARBA00004642"/>
    </source>
</evidence>
<keyword evidence="8" id="KW-0539">Nucleus</keyword>